<dbReference type="KEGG" id="blag:BLTE_13360"/>
<evidence type="ECO:0000313" key="3">
    <source>
        <dbReference type="EMBL" id="BBF92651.1"/>
    </source>
</evidence>
<keyword evidence="1" id="KW-0175">Coiled coil</keyword>
<gene>
    <name evidence="3" type="ORF">BLTE_13360</name>
</gene>
<organism evidence="3 4">
    <name type="scientific">Blastochloris tepida</name>
    <dbReference type="NCBI Taxonomy" id="2233851"/>
    <lineage>
        <taxon>Bacteria</taxon>
        <taxon>Pseudomonadati</taxon>
        <taxon>Pseudomonadota</taxon>
        <taxon>Alphaproteobacteria</taxon>
        <taxon>Hyphomicrobiales</taxon>
        <taxon>Blastochloridaceae</taxon>
        <taxon>Blastochloris</taxon>
    </lineage>
</organism>
<evidence type="ECO:0000256" key="1">
    <source>
        <dbReference type="SAM" id="Coils"/>
    </source>
</evidence>
<evidence type="ECO:0000256" key="2">
    <source>
        <dbReference type="SAM" id="MobiDB-lite"/>
    </source>
</evidence>
<dbReference type="RefSeq" id="WP_126398687.1">
    <property type="nucleotide sequence ID" value="NZ_AP018907.1"/>
</dbReference>
<keyword evidence="4" id="KW-1185">Reference proteome</keyword>
<feature type="region of interest" description="Disordered" evidence="2">
    <location>
        <begin position="121"/>
        <end position="158"/>
    </location>
</feature>
<dbReference type="Proteomes" id="UP000266934">
    <property type="component" value="Chromosome"/>
</dbReference>
<accession>A0A348FZB8</accession>
<dbReference type="EMBL" id="AP018907">
    <property type="protein sequence ID" value="BBF92651.1"/>
    <property type="molecule type" value="Genomic_DNA"/>
</dbReference>
<dbReference type="AlphaFoldDB" id="A0A348FZB8"/>
<reference evidence="3 4" key="1">
    <citation type="submission" date="2018-08" db="EMBL/GenBank/DDBJ databases">
        <title>Complete genome sequencing of Blastochloris tepida GI.</title>
        <authorList>
            <person name="Tsukatani Y."/>
            <person name="Mori H."/>
        </authorList>
    </citation>
    <scope>NUCLEOTIDE SEQUENCE [LARGE SCALE GENOMIC DNA]</scope>
    <source>
        <strain evidence="3 4">GI</strain>
    </source>
</reference>
<evidence type="ECO:0000313" key="4">
    <source>
        <dbReference type="Proteomes" id="UP000266934"/>
    </source>
</evidence>
<feature type="compositionally biased region" description="Basic and acidic residues" evidence="2">
    <location>
        <begin position="144"/>
        <end position="158"/>
    </location>
</feature>
<sequence>MQEYTTVIAGPLGGGMADATNARVDLAERRMRLAQQDVLNAARRIVQLERSERELEALKARVSAAVAAFDEMATEIGGCGSAYCLVTGKSSAPRPGAGCYCNSNMGISRMMMGAGRRLRDALAEPTEDAGEKPSPDPDYLLENELERRRLRREDPDLE</sequence>
<proteinExistence type="predicted"/>
<feature type="coiled-coil region" evidence="1">
    <location>
        <begin position="17"/>
        <end position="68"/>
    </location>
</feature>
<protein>
    <submittedName>
        <fullName evidence="3">Uncharacterized protein</fullName>
    </submittedName>
</protein>
<name>A0A348FZB8_9HYPH</name>